<proteinExistence type="predicted"/>
<reference evidence="2" key="1">
    <citation type="submission" date="2023-10" db="EMBL/GenBank/DDBJ databases">
        <authorList>
            <person name="Chen Y."/>
            <person name="Shah S."/>
            <person name="Dougan E. K."/>
            <person name="Thang M."/>
            <person name="Chan C."/>
        </authorList>
    </citation>
    <scope>NUCLEOTIDE SEQUENCE [LARGE SCALE GENOMIC DNA]</scope>
</reference>
<protein>
    <submittedName>
        <fullName evidence="2">Uncharacterized protein</fullName>
    </submittedName>
</protein>
<evidence type="ECO:0000256" key="1">
    <source>
        <dbReference type="SAM" id="MobiDB-lite"/>
    </source>
</evidence>
<gene>
    <name evidence="2" type="ORF">PCOR1329_LOCUS2984</name>
</gene>
<feature type="region of interest" description="Disordered" evidence="1">
    <location>
        <begin position="68"/>
        <end position="128"/>
    </location>
</feature>
<dbReference type="Proteomes" id="UP001189429">
    <property type="component" value="Unassembled WGS sequence"/>
</dbReference>
<feature type="compositionally biased region" description="Basic and acidic residues" evidence="1">
    <location>
        <begin position="88"/>
        <end position="109"/>
    </location>
</feature>
<feature type="compositionally biased region" description="Low complexity" evidence="1">
    <location>
        <begin position="110"/>
        <end position="126"/>
    </location>
</feature>
<organism evidence="2 3">
    <name type="scientific">Prorocentrum cordatum</name>
    <dbReference type="NCBI Taxonomy" id="2364126"/>
    <lineage>
        <taxon>Eukaryota</taxon>
        <taxon>Sar</taxon>
        <taxon>Alveolata</taxon>
        <taxon>Dinophyceae</taxon>
        <taxon>Prorocentrales</taxon>
        <taxon>Prorocentraceae</taxon>
        <taxon>Prorocentrum</taxon>
    </lineage>
</organism>
<sequence length="863" mass="95700">MPADGQPPAASSGNRDKDDFQGEQGQRGREAPGGAPQGATGSSSSFTSAQALELRSILREEIKAALAVSGTAGPTSEGRGWWSASADVPKDSQDDADLGQKKWGARDWRGSSSSSARRQSEDWSSSWWEKPDLSDPDAWLGWSEYRLWRRGIRRWLAGTGVSVGRRADKILKVLDLDLRKKFEDLSDDILVSEAGPQAILDRLDVLSGQRQDDEMRRVGRECLFGFQRRQGETLSVYAARMDQVFDRLSSQGLELNSKWRRLFIEEGVGLDDSQKQMLNILSKNSGEYQDLLHAIREMDMQRNESLTQSKKTFAEFEQTSQPTFYDDEDASSVSSMDSSQEQTVLVTLDKADLSELEVPTILAELASERRKTWKENKDFKRRLKVFLTTPGGEIIVDTAAGQGLIGPASLSKLDERLAALGFRIPRVPSANKHAQGVGGRTSVLTGLLAPTGIEGRLGVMELDAISEEVPTLMPIGMQEALGAVIDLPEEKVTFKNLVTTTPLKALPSGHRTIRIDKLGSPDDFHVPESVSNRFGVSKSDFVLQPVSQYKASMRDGGDSAVLATSNDQSGEHGEGRSAYWGISHVGGMTDQHYVLTGRDVPEGMQMKHLRWVHVVAQSLRIEEALSLSLLDTSRTGRLWPVAFTRKQRQFTIQMLQRRHDPPRRRVGANASATWIKCVDCDLRLAYWNRPKIEVQPHLLAIKDDPNQSSAAMPNIRRYNKGQDDRKELLIKLVKTDTSRSPAAVKVPVHSEATSRPSYAPMQVDELAQAERKSRPRTSESTLAKDMKELKDAILQQNECIQQHSQALQFLTQPHLAQIQQCQEAAVMTAIPGTPRQADKWEVIGQPVSQSPAPEMPIAAEKDP</sequence>
<keyword evidence="3" id="KW-1185">Reference proteome</keyword>
<feature type="region of interest" description="Disordered" evidence="1">
    <location>
        <begin position="1"/>
        <end position="47"/>
    </location>
</feature>
<name>A0ABN9PPM2_9DINO</name>
<accession>A0ABN9PPM2</accession>
<dbReference type="EMBL" id="CAUYUJ010000758">
    <property type="protein sequence ID" value="CAK0792349.1"/>
    <property type="molecule type" value="Genomic_DNA"/>
</dbReference>
<evidence type="ECO:0000313" key="3">
    <source>
        <dbReference type="Proteomes" id="UP001189429"/>
    </source>
</evidence>
<evidence type="ECO:0000313" key="2">
    <source>
        <dbReference type="EMBL" id="CAK0792349.1"/>
    </source>
</evidence>
<feature type="compositionally biased region" description="Low complexity" evidence="1">
    <location>
        <begin position="37"/>
        <end position="47"/>
    </location>
</feature>
<comment type="caution">
    <text evidence="2">The sequence shown here is derived from an EMBL/GenBank/DDBJ whole genome shotgun (WGS) entry which is preliminary data.</text>
</comment>
<feature type="compositionally biased region" description="Basic and acidic residues" evidence="1">
    <location>
        <begin position="14"/>
        <end position="30"/>
    </location>
</feature>